<dbReference type="AlphaFoldDB" id="A0A9N9ETK5"/>
<reference evidence="1" key="1">
    <citation type="submission" date="2021-06" db="EMBL/GenBank/DDBJ databases">
        <authorList>
            <person name="Kallberg Y."/>
            <person name="Tangrot J."/>
            <person name="Rosling A."/>
        </authorList>
    </citation>
    <scope>NUCLEOTIDE SEQUENCE</scope>
    <source>
        <strain evidence="1">MA453B</strain>
    </source>
</reference>
<dbReference type="GO" id="GO:0047560">
    <property type="term" value="F:3-dehydrosphinganine reductase activity"/>
    <property type="evidence" value="ECO:0007669"/>
    <property type="project" value="TreeGrafter"/>
</dbReference>
<sequence length="285" mass="31099">MANTLLRKVLGMNKFQPKGKHIYITGGSKGLGKEFAKLMASKGAHVTISARGKGDLDLALEEIKEAAQSHGDYENLKFNVVSADLSKYDDSIRALDEASSKHDGRVPDEAAKRMAQQGVKGKIVMVSSVAGLCGFLGYSSYAPTKHALRGLAECLRHELILYDISVHCYFAGTIDTPSYREEDKIKPKITKDIEGHNALTPKNAAKALYKGICKGNFFITSDIIGDAMRASALGISPSNNAFFDGLLCGITWLVSMPARWYFDKMVRDSKANYSVVPADNVNRIN</sequence>
<dbReference type="GO" id="GO:0030148">
    <property type="term" value="P:sphingolipid biosynthetic process"/>
    <property type="evidence" value="ECO:0007669"/>
    <property type="project" value="TreeGrafter"/>
</dbReference>
<dbReference type="Pfam" id="PF00106">
    <property type="entry name" value="adh_short"/>
    <property type="match status" value="2"/>
</dbReference>
<comment type="caution">
    <text evidence="1">The sequence shown here is derived from an EMBL/GenBank/DDBJ whole genome shotgun (WGS) entry which is preliminary data.</text>
</comment>
<dbReference type="OrthoDB" id="10267115at2759"/>
<evidence type="ECO:0000313" key="2">
    <source>
        <dbReference type="Proteomes" id="UP000789405"/>
    </source>
</evidence>
<dbReference type="SUPFAM" id="SSF51735">
    <property type="entry name" value="NAD(P)-binding Rossmann-fold domains"/>
    <property type="match status" value="1"/>
</dbReference>
<proteinExistence type="predicted"/>
<accession>A0A9N9ETK5</accession>
<organism evidence="1 2">
    <name type="scientific">Dentiscutata erythropus</name>
    <dbReference type="NCBI Taxonomy" id="1348616"/>
    <lineage>
        <taxon>Eukaryota</taxon>
        <taxon>Fungi</taxon>
        <taxon>Fungi incertae sedis</taxon>
        <taxon>Mucoromycota</taxon>
        <taxon>Glomeromycotina</taxon>
        <taxon>Glomeromycetes</taxon>
        <taxon>Diversisporales</taxon>
        <taxon>Gigasporaceae</taxon>
        <taxon>Dentiscutata</taxon>
    </lineage>
</organism>
<protein>
    <submittedName>
        <fullName evidence="1">13039_t:CDS:1</fullName>
    </submittedName>
</protein>
<dbReference type="InterPro" id="IPR036291">
    <property type="entry name" value="NAD(P)-bd_dom_sf"/>
</dbReference>
<dbReference type="GO" id="GO:0005789">
    <property type="term" value="C:endoplasmic reticulum membrane"/>
    <property type="evidence" value="ECO:0007669"/>
    <property type="project" value="TreeGrafter"/>
</dbReference>
<name>A0A9N9ETK5_9GLOM</name>
<gene>
    <name evidence="1" type="ORF">DERYTH_LOCUS12611</name>
</gene>
<keyword evidence="2" id="KW-1185">Reference proteome</keyword>
<dbReference type="GO" id="GO:0006666">
    <property type="term" value="P:3-keto-sphinganine metabolic process"/>
    <property type="evidence" value="ECO:0007669"/>
    <property type="project" value="TreeGrafter"/>
</dbReference>
<evidence type="ECO:0000313" key="1">
    <source>
        <dbReference type="EMBL" id="CAG8694893.1"/>
    </source>
</evidence>
<dbReference type="PANTHER" id="PTHR43550">
    <property type="entry name" value="3-KETODIHYDROSPHINGOSINE REDUCTASE"/>
    <property type="match status" value="1"/>
</dbReference>
<dbReference type="EMBL" id="CAJVPY010008372">
    <property type="protein sequence ID" value="CAG8694893.1"/>
    <property type="molecule type" value="Genomic_DNA"/>
</dbReference>
<dbReference type="Proteomes" id="UP000789405">
    <property type="component" value="Unassembled WGS sequence"/>
</dbReference>
<dbReference type="PANTHER" id="PTHR43550:SF3">
    <property type="entry name" value="3-KETODIHYDROSPHINGOSINE REDUCTASE"/>
    <property type="match status" value="1"/>
</dbReference>
<dbReference type="PRINTS" id="PR00081">
    <property type="entry name" value="GDHRDH"/>
</dbReference>
<dbReference type="InterPro" id="IPR002347">
    <property type="entry name" value="SDR_fam"/>
</dbReference>
<dbReference type="Gene3D" id="3.40.50.720">
    <property type="entry name" value="NAD(P)-binding Rossmann-like Domain"/>
    <property type="match status" value="2"/>
</dbReference>